<name>A0A4R9JGU4_9LEPT</name>
<gene>
    <name evidence="6" type="ORF">EHQ49_11290</name>
</gene>
<keyword evidence="4" id="KW-0812">Transmembrane</keyword>
<organism evidence="6 7">
    <name type="scientific">Leptospira perdikensis</name>
    <dbReference type="NCBI Taxonomy" id="2484948"/>
    <lineage>
        <taxon>Bacteria</taxon>
        <taxon>Pseudomonadati</taxon>
        <taxon>Spirochaetota</taxon>
        <taxon>Spirochaetia</taxon>
        <taxon>Leptospirales</taxon>
        <taxon>Leptospiraceae</taxon>
        <taxon>Leptospira</taxon>
    </lineage>
</organism>
<keyword evidence="3" id="KW-0862">Zinc</keyword>
<feature type="transmembrane region" description="Helical" evidence="4">
    <location>
        <begin position="177"/>
        <end position="195"/>
    </location>
</feature>
<dbReference type="SUPFAM" id="SSF51735">
    <property type="entry name" value="NAD(P)-binding Rossmann-fold domains"/>
    <property type="match status" value="1"/>
</dbReference>
<dbReference type="InterPro" id="IPR011032">
    <property type="entry name" value="GroES-like_sf"/>
</dbReference>
<proteinExistence type="predicted"/>
<comment type="caution">
    <text evidence="6">The sequence shown here is derived from an EMBL/GenBank/DDBJ whole genome shotgun (WGS) entry which is preliminary data.</text>
</comment>
<dbReference type="PANTHER" id="PTHR42813:SF7">
    <property type="entry name" value="ALCOHOL DEHYDROGENASE (ZN-DEPENDENT)-RELATED"/>
    <property type="match status" value="1"/>
</dbReference>
<dbReference type="PANTHER" id="PTHR42813">
    <property type="entry name" value="ZINC-TYPE ALCOHOL DEHYDROGENASE-LIKE"/>
    <property type="match status" value="1"/>
</dbReference>
<dbReference type="OrthoDB" id="9777057at2"/>
<keyword evidence="4" id="KW-0472">Membrane</keyword>
<evidence type="ECO:0000256" key="3">
    <source>
        <dbReference type="ARBA" id="ARBA00022833"/>
    </source>
</evidence>
<dbReference type="Gene3D" id="3.90.180.10">
    <property type="entry name" value="Medium-chain alcohol dehydrogenases, catalytic domain"/>
    <property type="match status" value="1"/>
</dbReference>
<keyword evidence="4" id="KW-1133">Transmembrane helix</keyword>
<comment type="cofactor">
    <cofactor evidence="1">
        <name>Zn(2+)</name>
        <dbReference type="ChEBI" id="CHEBI:29105"/>
    </cofactor>
</comment>
<dbReference type="Gene3D" id="3.40.50.720">
    <property type="entry name" value="NAD(P)-binding Rossmann-like Domain"/>
    <property type="match status" value="1"/>
</dbReference>
<keyword evidence="7" id="KW-1185">Reference proteome</keyword>
<evidence type="ECO:0000259" key="5">
    <source>
        <dbReference type="Pfam" id="PF08240"/>
    </source>
</evidence>
<dbReference type="AlphaFoldDB" id="A0A4R9JGU4"/>
<dbReference type="InterPro" id="IPR013154">
    <property type="entry name" value="ADH-like_N"/>
</dbReference>
<evidence type="ECO:0000256" key="4">
    <source>
        <dbReference type="SAM" id="Phobius"/>
    </source>
</evidence>
<evidence type="ECO:0000256" key="1">
    <source>
        <dbReference type="ARBA" id="ARBA00001947"/>
    </source>
</evidence>
<feature type="domain" description="Alcohol dehydrogenase-like N-terminal" evidence="5">
    <location>
        <begin position="25"/>
        <end position="133"/>
    </location>
</feature>
<reference evidence="6" key="1">
    <citation type="journal article" date="2019" name="PLoS Negl. Trop. Dis.">
        <title>Revisiting the worldwide diversity of Leptospira species in the environment.</title>
        <authorList>
            <person name="Vincent A.T."/>
            <person name="Schiettekatte O."/>
            <person name="Bourhy P."/>
            <person name="Veyrier F.J."/>
            <person name="Picardeau M."/>
        </authorList>
    </citation>
    <scope>NUCLEOTIDE SEQUENCE [LARGE SCALE GENOMIC DNA]</scope>
    <source>
        <strain evidence="6">201702692</strain>
    </source>
</reference>
<sequence>MRRLMFRKKGILEWEELNPLTITAENQVIIEPVSIARCDLDLPILRGETLFRAPFPVGHEFVGKIKLVSEDLVGLYSPGMTVAVPFQISCGSCPSCLSHHTNSCESVPYTSAFGMPPGAQSFGGAIADEIKIPFAKQMLFEVDQKIDPVGIASLSDNIAEVWKLAGRFLNQKKDPKVLVVGGLAGSIGLYTALFLHQTKKAEVLYADTDKTRIQLAESLGIPVEHFTTFTKPTNKYDLVCDASANKAGWDFAVRSLGKNAIFSSASIFWTNQWEIPYLEMYNQGVEIHLGRVESKDSMEALYPYILSGTFTPEKIVTRTANFNDAKEAWLEESIKLVITK</sequence>
<evidence type="ECO:0000313" key="6">
    <source>
        <dbReference type="EMBL" id="TGL38947.1"/>
    </source>
</evidence>
<dbReference type="Pfam" id="PF08240">
    <property type="entry name" value="ADH_N"/>
    <property type="match status" value="1"/>
</dbReference>
<keyword evidence="2" id="KW-0479">Metal-binding</keyword>
<dbReference type="SUPFAM" id="SSF50129">
    <property type="entry name" value="GroES-like"/>
    <property type="match status" value="1"/>
</dbReference>
<accession>A0A4R9JGU4</accession>
<dbReference type="InterPro" id="IPR036291">
    <property type="entry name" value="NAD(P)-bd_dom_sf"/>
</dbReference>
<protein>
    <submittedName>
        <fullName evidence="6">Alcohol dehydrogenase</fullName>
    </submittedName>
</protein>
<dbReference type="Proteomes" id="UP000298125">
    <property type="component" value="Unassembled WGS sequence"/>
</dbReference>
<evidence type="ECO:0000313" key="7">
    <source>
        <dbReference type="Proteomes" id="UP000298125"/>
    </source>
</evidence>
<dbReference type="GO" id="GO:0046872">
    <property type="term" value="F:metal ion binding"/>
    <property type="evidence" value="ECO:0007669"/>
    <property type="project" value="UniProtKB-KW"/>
</dbReference>
<dbReference type="EMBL" id="RQGA01000013">
    <property type="protein sequence ID" value="TGL38947.1"/>
    <property type="molecule type" value="Genomic_DNA"/>
</dbReference>
<evidence type="ECO:0000256" key="2">
    <source>
        <dbReference type="ARBA" id="ARBA00022723"/>
    </source>
</evidence>
<dbReference type="RefSeq" id="WP_135579440.1">
    <property type="nucleotide sequence ID" value="NZ_RQGA01000013.1"/>
</dbReference>